<accession>A0A918WNZ3</accession>
<sequence length="82" mass="8240">MPLVRVAAPAGAAAVPTRVSAVAATTAAAARRALIVCVMSGMLTTGGGRTATRALRADGRAGTVRARVSRPYPREGSHGRAN</sequence>
<proteinExistence type="predicted"/>
<dbReference type="Proteomes" id="UP000646244">
    <property type="component" value="Unassembled WGS sequence"/>
</dbReference>
<evidence type="ECO:0000256" key="1">
    <source>
        <dbReference type="SAM" id="MobiDB-lite"/>
    </source>
</evidence>
<dbReference type="EMBL" id="BMVB01000015">
    <property type="protein sequence ID" value="GHC60692.1"/>
    <property type="molecule type" value="Genomic_DNA"/>
</dbReference>
<gene>
    <name evidence="2" type="ORF">GCM10010507_42120</name>
</gene>
<name>A0A918WNZ3_STRCJ</name>
<organism evidence="2 3">
    <name type="scientific">Streptomyces cinnamoneus</name>
    <name type="common">Streptoverticillium cinnamoneum</name>
    <dbReference type="NCBI Taxonomy" id="53446"/>
    <lineage>
        <taxon>Bacteria</taxon>
        <taxon>Bacillati</taxon>
        <taxon>Actinomycetota</taxon>
        <taxon>Actinomycetes</taxon>
        <taxon>Kitasatosporales</taxon>
        <taxon>Streptomycetaceae</taxon>
        <taxon>Streptomyces</taxon>
        <taxon>Streptomyces cinnamoneus group</taxon>
    </lineage>
</organism>
<dbReference type="AlphaFoldDB" id="A0A918WNZ3"/>
<feature type="compositionally biased region" description="Basic and acidic residues" evidence="1">
    <location>
        <begin position="72"/>
        <end position="82"/>
    </location>
</feature>
<reference evidence="2" key="2">
    <citation type="submission" date="2020-09" db="EMBL/GenBank/DDBJ databases">
        <authorList>
            <person name="Sun Q."/>
            <person name="Ohkuma M."/>
        </authorList>
    </citation>
    <scope>NUCLEOTIDE SEQUENCE</scope>
    <source>
        <strain evidence="2">JCM 4633</strain>
    </source>
</reference>
<feature type="region of interest" description="Disordered" evidence="1">
    <location>
        <begin position="58"/>
        <end position="82"/>
    </location>
</feature>
<reference evidence="2" key="1">
    <citation type="journal article" date="2014" name="Int. J. Syst. Evol. Microbiol.">
        <title>Complete genome sequence of Corynebacterium casei LMG S-19264T (=DSM 44701T), isolated from a smear-ripened cheese.</title>
        <authorList>
            <consortium name="US DOE Joint Genome Institute (JGI-PGF)"/>
            <person name="Walter F."/>
            <person name="Albersmeier A."/>
            <person name="Kalinowski J."/>
            <person name="Ruckert C."/>
        </authorList>
    </citation>
    <scope>NUCLEOTIDE SEQUENCE</scope>
    <source>
        <strain evidence="2">JCM 4633</strain>
    </source>
</reference>
<protein>
    <submittedName>
        <fullName evidence="2">Uncharacterized protein</fullName>
    </submittedName>
</protein>
<evidence type="ECO:0000313" key="3">
    <source>
        <dbReference type="Proteomes" id="UP000646244"/>
    </source>
</evidence>
<evidence type="ECO:0000313" key="2">
    <source>
        <dbReference type="EMBL" id="GHC60692.1"/>
    </source>
</evidence>
<comment type="caution">
    <text evidence="2">The sequence shown here is derived from an EMBL/GenBank/DDBJ whole genome shotgun (WGS) entry which is preliminary data.</text>
</comment>